<proteinExistence type="predicted"/>
<reference evidence="1 2" key="1">
    <citation type="journal article" date="2016" name="Virus Genes">
        <title>Genomic characterization of Salmonella bacteriophages isolated from India.</title>
        <authorList>
            <person name="Karpe Y.A."/>
            <person name="Kanade G.D."/>
            <person name="Pingale K.D."/>
            <person name="Arankalle V.A."/>
            <person name="Banerjee K."/>
        </authorList>
    </citation>
    <scope>NUCLEOTIDE SEQUENCE [LARGE SCALE GENOMIC DNA]</scope>
</reference>
<evidence type="ECO:0000313" key="2">
    <source>
        <dbReference type="Proteomes" id="UP000225870"/>
    </source>
</evidence>
<name>A0A0N7CGE1_BPP22</name>
<evidence type="ECO:0000313" key="1">
    <source>
        <dbReference type="EMBL" id="AKJ74381.1"/>
    </source>
</evidence>
<dbReference type="EMBL" id="KR296686">
    <property type="protein sequence ID" value="AKJ74381.1"/>
    <property type="molecule type" value="Genomic_DNA"/>
</dbReference>
<sequence>MLYAFTLGRKLRGEDLLILKKAVKVAQIKAQSMQQKRKSMPQTCKTSSSIPS</sequence>
<gene>
    <name evidence="1" type="ORF">SP22_76</name>
</gene>
<dbReference type="Proteomes" id="UP000225870">
    <property type="component" value="Segment"/>
</dbReference>
<accession>A0A0N7CGE1</accession>
<organism evidence="1 2">
    <name type="scientific">Salmonella phage 22</name>
    <dbReference type="NCBI Taxonomy" id="1654885"/>
    <lineage>
        <taxon>Viruses</taxon>
        <taxon>Duplodnaviria</taxon>
        <taxon>Heunggongvirae</taxon>
        <taxon>Uroviricota</taxon>
        <taxon>Caudoviricetes</taxon>
        <taxon>Lederbergvirus</taxon>
        <taxon>Salmonella phage P22</taxon>
    </lineage>
</organism>
<protein>
    <submittedName>
        <fullName evidence="1">Terminase</fullName>
    </submittedName>
</protein>